<dbReference type="AlphaFoldDB" id="A0A428UT60"/>
<name>A0A428UT60_9HYPO</name>
<reference evidence="1 2" key="1">
    <citation type="submission" date="2017-06" db="EMBL/GenBank/DDBJ databases">
        <title>Cmopartive genomic analysis of Ambrosia Fusariam Clade fungi.</title>
        <authorList>
            <person name="Stajich J.E."/>
            <person name="Carrillo J."/>
            <person name="Kijimoto T."/>
            <person name="Eskalen A."/>
            <person name="O'Donnell K."/>
            <person name="Kasson M."/>
        </authorList>
    </citation>
    <scope>NUCLEOTIDE SEQUENCE [LARGE SCALE GENOMIC DNA]</scope>
    <source>
        <strain evidence="1 2">NRRL 20438</strain>
    </source>
</reference>
<evidence type="ECO:0000313" key="2">
    <source>
        <dbReference type="Proteomes" id="UP000288429"/>
    </source>
</evidence>
<keyword evidence="2" id="KW-1185">Reference proteome</keyword>
<proteinExistence type="predicted"/>
<accession>A0A428UT60</accession>
<evidence type="ECO:0000313" key="1">
    <source>
        <dbReference type="EMBL" id="RSM17488.1"/>
    </source>
</evidence>
<dbReference type="Proteomes" id="UP000288429">
    <property type="component" value="Unassembled WGS sequence"/>
</dbReference>
<organism evidence="1 2">
    <name type="scientific">Fusarium ambrosium</name>
    <dbReference type="NCBI Taxonomy" id="131363"/>
    <lineage>
        <taxon>Eukaryota</taxon>
        <taxon>Fungi</taxon>
        <taxon>Dikarya</taxon>
        <taxon>Ascomycota</taxon>
        <taxon>Pezizomycotina</taxon>
        <taxon>Sordariomycetes</taxon>
        <taxon>Hypocreomycetidae</taxon>
        <taxon>Hypocreales</taxon>
        <taxon>Nectriaceae</taxon>
        <taxon>Fusarium</taxon>
        <taxon>Fusarium solani species complex</taxon>
    </lineage>
</organism>
<protein>
    <submittedName>
        <fullName evidence="1">Uncharacterized protein</fullName>
    </submittedName>
</protein>
<sequence length="97" mass="10866">MTSDQDGVRSREVSPEFTIDYDESRPYVQEYPKAPKFNTGDKVLYQQDKSIRAEGPFMVASVSSEGKYLLCLVEDGSDELKPAKGGMEIDEEHLKSA</sequence>
<comment type="caution">
    <text evidence="1">The sequence shown here is derived from an EMBL/GenBank/DDBJ whole genome shotgun (WGS) entry which is preliminary data.</text>
</comment>
<gene>
    <name evidence="1" type="ORF">CDV31_003738</name>
</gene>
<dbReference type="EMBL" id="NIZV01000033">
    <property type="protein sequence ID" value="RSM17488.1"/>
    <property type="molecule type" value="Genomic_DNA"/>
</dbReference>